<dbReference type="PANTHER" id="PTHR12526:SF630">
    <property type="entry name" value="GLYCOSYLTRANSFERASE"/>
    <property type="match status" value="1"/>
</dbReference>
<dbReference type="AlphaFoldDB" id="A0A1M5UZE8"/>
<accession>A0A1M5UZE8</accession>
<keyword evidence="2" id="KW-0808">Transferase</keyword>
<protein>
    <submittedName>
        <fullName evidence="2">Glycosyltransferase involved in cell wall bisynthesis</fullName>
    </submittedName>
</protein>
<dbReference type="GO" id="GO:0016757">
    <property type="term" value="F:glycosyltransferase activity"/>
    <property type="evidence" value="ECO:0007669"/>
    <property type="project" value="InterPro"/>
</dbReference>
<keyword evidence="3" id="KW-1185">Reference proteome</keyword>
<dbReference type="PANTHER" id="PTHR12526">
    <property type="entry name" value="GLYCOSYLTRANSFERASE"/>
    <property type="match status" value="1"/>
</dbReference>
<dbReference type="OrthoDB" id="9762705at2"/>
<reference evidence="2 3" key="1">
    <citation type="submission" date="2016-11" db="EMBL/GenBank/DDBJ databases">
        <authorList>
            <person name="Jaros S."/>
            <person name="Januszkiewicz K."/>
            <person name="Wedrychowicz H."/>
        </authorList>
    </citation>
    <scope>NUCLEOTIDE SEQUENCE [LARGE SCALE GENOMIC DNA]</scope>
    <source>
        <strain evidence="2 3">DSM 8605</strain>
    </source>
</reference>
<organism evidence="2 3">
    <name type="scientific">Clostridium grantii DSM 8605</name>
    <dbReference type="NCBI Taxonomy" id="1121316"/>
    <lineage>
        <taxon>Bacteria</taxon>
        <taxon>Bacillati</taxon>
        <taxon>Bacillota</taxon>
        <taxon>Clostridia</taxon>
        <taxon>Eubacteriales</taxon>
        <taxon>Clostridiaceae</taxon>
        <taxon>Clostridium</taxon>
    </lineage>
</organism>
<feature type="domain" description="Glycosyl transferase family 1" evidence="1">
    <location>
        <begin position="228"/>
        <end position="375"/>
    </location>
</feature>
<name>A0A1M5UZE8_9CLOT</name>
<dbReference type="SUPFAM" id="SSF53756">
    <property type="entry name" value="UDP-Glycosyltransferase/glycogen phosphorylase"/>
    <property type="match status" value="1"/>
</dbReference>
<gene>
    <name evidence="2" type="ORF">SAMN02745207_02016</name>
</gene>
<dbReference type="STRING" id="1121316.SAMN02745207_02016"/>
<evidence type="ECO:0000259" key="1">
    <source>
        <dbReference type="Pfam" id="PF00534"/>
    </source>
</evidence>
<proteinExistence type="predicted"/>
<dbReference type="CDD" id="cd03811">
    <property type="entry name" value="GT4_GT28_WabH-like"/>
    <property type="match status" value="1"/>
</dbReference>
<dbReference type="EMBL" id="FQXM01000009">
    <property type="protein sequence ID" value="SHH68371.1"/>
    <property type="molecule type" value="Genomic_DNA"/>
</dbReference>
<dbReference type="Pfam" id="PF00534">
    <property type="entry name" value="Glycos_transf_1"/>
    <property type="match status" value="1"/>
</dbReference>
<dbReference type="InterPro" id="IPR001296">
    <property type="entry name" value="Glyco_trans_1"/>
</dbReference>
<dbReference type="Proteomes" id="UP000184447">
    <property type="component" value="Unassembled WGS sequence"/>
</dbReference>
<dbReference type="Gene3D" id="3.40.50.2000">
    <property type="entry name" value="Glycogen Phosphorylase B"/>
    <property type="match status" value="2"/>
</dbReference>
<evidence type="ECO:0000313" key="2">
    <source>
        <dbReference type="EMBL" id="SHH68371.1"/>
    </source>
</evidence>
<sequence length="414" mass="48522">MKKILFMVINMNIGGVEKALLNMLSEIPKDKFEVTILMLEEYGGFLDHIPKWVNVQVLESYNNIKEYVNEPPQIVALELLKDKKYIKAFKTLFYHILSKITDNREHYYKYVLRDYDQMENQYDLAIAYHGPMDFISYFVARKIKAKKKVQWIHFDVTKIHINHKFTRKIYGLFDNIFIVSEKGKDKFLEVFPEFKEKTKTFFNIVSAKLVRDSAGKGVGFTDDFKGTRILTVGRLCTEKGQDLTILVLARLVEDGFNVKWYCVGEGSARKKYEELIDKYNVKDKFVLLGSDPNPYPYMKQCDIYVQSSRHEGYCITLAEARCFDNPIITTNFTGAREQIIHEKTGLIVECNEQQIYSDIKKLLDDKYLMDTLRKNLQHEIVNTTNNMEKLFQIMNGIDKTHREVSNEENIIYGQ</sequence>
<dbReference type="RefSeq" id="WP_073338306.1">
    <property type="nucleotide sequence ID" value="NZ_FQXM01000009.1"/>
</dbReference>
<evidence type="ECO:0000313" key="3">
    <source>
        <dbReference type="Proteomes" id="UP000184447"/>
    </source>
</evidence>